<dbReference type="RefSeq" id="XP_004338726.1">
    <property type="nucleotide sequence ID" value="XM_004338678.1"/>
</dbReference>
<reference evidence="4 5" key="1">
    <citation type="journal article" date="2013" name="Genome Biol.">
        <title>Genome of Acanthamoeba castellanii highlights extensive lateral gene transfer and early evolution of tyrosine kinase signaling.</title>
        <authorList>
            <person name="Clarke M."/>
            <person name="Lohan A.J."/>
            <person name="Liu B."/>
            <person name="Lagkouvardos I."/>
            <person name="Roy S."/>
            <person name="Zafar N."/>
            <person name="Bertelli C."/>
            <person name="Schilde C."/>
            <person name="Kianianmomeni A."/>
            <person name="Burglin T.R."/>
            <person name="Frech C."/>
            <person name="Turcotte B."/>
            <person name="Kopec K.O."/>
            <person name="Synnott J.M."/>
            <person name="Choo C."/>
            <person name="Paponov I."/>
            <person name="Finkler A."/>
            <person name="Soon Heng Tan C."/>
            <person name="Hutchins A.P."/>
            <person name="Weinmeier T."/>
            <person name="Rattei T."/>
            <person name="Chu J.S."/>
            <person name="Gimenez G."/>
            <person name="Irimia M."/>
            <person name="Rigden D.J."/>
            <person name="Fitzpatrick D.A."/>
            <person name="Lorenzo-Morales J."/>
            <person name="Bateman A."/>
            <person name="Chiu C.H."/>
            <person name="Tang P."/>
            <person name="Hegemann P."/>
            <person name="Fromm H."/>
            <person name="Raoult D."/>
            <person name="Greub G."/>
            <person name="Miranda-Saavedra D."/>
            <person name="Chen N."/>
            <person name="Nash P."/>
            <person name="Ginger M.L."/>
            <person name="Horn M."/>
            <person name="Schaap P."/>
            <person name="Caler L."/>
            <person name="Loftus B."/>
        </authorList>
    </citation>
    <scope>NUCLEOTIDE SEQUENCE [LARGE SCALE GENOMIC DNA]</scope>
    <source>
        <strain evidence="4 5">Neff</strain>
    </source>
</reference>
<dbReference type="FunFam" id="1.10.8.270:FF:000016">
    <property type="entry name" value="TBC1 domain family member 2A"/>
    <property type="match status" value="1"/>
</dbReference>
<feature type="compositionally biased region" description="Low complexity" evidence="2">
    <location>
        <begin position="352"/>
        <end position="366"/>
    </location>
</feature>
<keyword evidence="1" id="KW-0040">ANK repeat</keyword>
<dbReference type="OrthoDB" id="19040at2759"/>
<dbReference type="Gene3D" id="1.10.8.270">
    <property type="entry name" value="putative rabgap domain of human tbc1 domain family member 14 like domains"/>
    <property type="match status" value="1"/>
</dbReference>
<dbReference type="Gene3D" id="1.10.472.80">
    <property type="entry name" value="Ypt/Rab-GAP domain of gyp1p, domain 3"/>
    <property type="match status" value="1"/>
</dbReference>
<feature type="repeat" description="ANK" evidence="1">
    <location>
        <begin position="179"/>
        <end position="211"/>
    </location>
</feature>
<sequence>MEGGFHALVRRGDERGLKAVIAEKEGRGTRELKETVGARDPFGNTPLHYAAEGRHDIALLLLACGPLVNGAFVDVADYDGSTPLHHGAANNAVESVLLLLEHGASIEAKDNDGYTALHHSAFNNSVEVLHRLLKAGSDLNARDAQEGTTALHLASFGGYHTAVQLLVAAGANIHATDNDGATPLHKAAFQGSLDCLKFLVSQGAEVNRKDNTLSTPLHLAAYQGQLECIQFLVQSGAKTTETNKHGRTPLQLAMAKGHLKCVEFLKKAQETTPAAPTPASPRVAPDVSAAQHHSQRDIPTNMSTDNDDSSDRSWVWTSDDDDNNENEEQGWIFDGSGERRAVVHKNKNSTHEATAQATSTAAAEQQPQEKKKKKKKKNLSDRQKKEKGDKDRKLNGIGKMIKTASLASFQLSPRSRRNEDLLERFSMLPAKEREDLKSHSSDAIDSIKEVAGDFIVRGGNGGGGGGGGFDRSESDLTENDGENEATLTSYLTDSDDSDDEFGEKEIDYSKLDKYGFLKDEGETSESSMKRRAMEASRALKWSKIIQHWEIYKRKKKLPKLHGRVAKGIPDCVRGTVWKLIVNARGVQKELGFSYPELCAKAHNTKDGRQIDLDIKRTYRNHFMFRDKKGMGQKALSNILKAYSIFNVDIGYCQGMADIAALLVMYMEEEEAWWTLVALIRRYAMQGLFSLGFPRLFQCFSVHEKLLQRYLPALHAHFVLFATRKLPFAWLINHPSCSDTFVNVNRDGQAKAGIETAMYATKWYMDIFLGALPFPVVLRVWDLYLWGGPDVVYRFSLSVLKHFESELLSLNFEDALSFINELPKRRIDTDELIKAYKKLQATIKTSKIVKLEEDYAAANQGVKFLVGARDLTKTITGEEASSPRGTNNATNGKKRRAGTVIMPFSPTSSAAKSSSAASAPPTSSVSLPSSPLLSDTTDPAASPDPQDKKEALQNLLKSM</sequence>
<dbReference type="PROSITE" id="PS50088">
    <property type="entry name" value="ANK_REPEAT"/>
    <property type="match status" value="6"/>
</dbReference>
<evidence type="ECO:0000313" key="4">
    <source>
        <dbReference type="EMBL" id="ELR16713.1"/>
    </source>
</evidence>
<dbReference type="Gene3D" id="1.25.40.20">
    <property type="entry name" value="Ankyrin repeat-containing domain"/>
    <property type="match status" value="4"/>
</dbReference>
<dbReference type="SMART" id="SM00164">
    <property type="entry name" value="TBC"/>
    <property type="match status" value="1"/>
</dbReference>
<dbReference type="AlphaFoldDB" id="L8GVT7"/>
<feature type="region of interest" description="Disordered" evidence="2">
    <location>
        <begin position="875"/>
        <end position="958"/>
    </location>
</feature>
<dbReference type="SMART" id="SM00248">
    <property type="entry name" value="ANK"/>
    <property type="match status" value="7"/>
</dbReference>
<feature type="compositionally biased region" description="Low complexity" evidence="2">
    <location>
        <begin position="904"/>
        <end position="933"/>
    </location>
</feature>
<dbReference type="PRINTS" id="PR01415">
    <property type="entry name" value="ANKYRIN"/>
</dbReference>
<dbReference type="GO" id="GO:0005096">
    <property type="term" value="F:GTPase activator activity"/>
    <property type="evidence" value="ECO:0007669"/>
    <property type="project" value="TreeGrafter"/>
</dbReference>
<dbReference type="InterPro" id="IPR050302">
    <property type="entry name" value="Rab_GAP_TBC_domain"/>
</dbReference>
<feature type="repeat" description="ANK" evidence="1">
    <location>
        <begin position="245"/>
        <end position="265"/>
    </location>
</feature>
<dbReference type="PROSITE" id="PS50297">
    <property type="entry name" value="ANK_REP_REGION"/>
    <property type="match status" value="6"/>
</dbReference>
<protein>
    <submittedName>
        <fullName evidence="4">TBC domain containing protein</fullName>
    </submittedName>
</protein>
<dbReference type="Gene3D" id="1.10.10.750">
    <property type="entry name" value="Ypt/Rab-GAP domain of gyp1p, domain 1"/>
    <property type="match status" value="1"/>
</dbReference>
<feature type="region of interest" description="Disordered" evidence="2">
    <location>
        <begin position="270"/>
        <end position="398"/>
    </location>
</feature>
<dbReference type="VEuPathDB" id="AmoebaDB:ACA1_090110"/>
<dbReference type="SUPFAM" id="SSF48403">
    <property type="entry name" value="Ankyrin repeat"/>
    <property type="match status" value="1"/>
</dbReference>
<evidence type="ECO:0000313" key="5">
    <source>
        <dbReference type="Proteomes" id="UP000011083"/>
    </source>
</evidence>
<dbReference type="KEGG" id="acan:ACA1_090110"/>
<feature type="compositionally biased region" description="Gly residues" evidence="2">
    <location>
        <begin position="458"/>
        <end position="469"/>
    </location>
</feature>
<feature type="domain" description="Rab-GAP TBC" evidence="3">
    <location>
        <begin position="567"/>
        <end position="787"/>
    </location>
</feature>
<dbReference type="PANTHER" id="PTHR47219">
    <property type="entry name" value="RAB GTPASE-ACTIVATING PROTEIN 1-LIKE"/>
    <property type="match status" value="1"/>
</dbReference>
<feature type="repeat" description="ANK" evidence="1">
    <location>
        <begin position="112"/>
        <end position="144"/>
    </location>
</feature>
<dbReference type="GeneID" id="14917254"/>
<dbReference type="EMBL" id="KB007985">
    <property type="protein sequence ID" value="ELR16713.1"/>
    <property type="molecule type" value="Genomic_DNA"/>
</dbReference>
<name>L8GVT7_ACACF</name>
<organism evidence="4 5">
    <name type="scientific">Acanthamoeba castellanii (strain ATCC 30010 / Neff)</name>
    <dbReference type="NCBI Taxonomy" id="1257118"/>
    <lineage>
        <taxon>Eukaryota</taxon>
        <taxon>Amoebozoa</taxon>
        <taxon>Discosea</taxon>
        <taxon>Longamoebia</taxon>
        <taxon>Centramoebida</taxon>
        <taxon>Acanthamoebidae</taxon>
        <taxon>Acanthamoeba</taxon>
    </lineage>
</organism>
<evidence type="ECO:0000256" key="1">
    <source>
        <dbReference type="PROSITE-ProRule" id="PRU00023"/>
    </source>
</evidence>
<proteinExistence type="predicted"/>
<feature type="compositionally biased region" description="Basic and acidic residues" evidence="2">
    <location>
        <begin position="378"/>
        <end position="394"/>
    </location>
</feature>
<gene>
    <name evidence="4" type="ORF">ACA1_090110</name>
</gene>
<feature type="repeat" description="ANK" evidence="1">
    <location>
        <begin position="79"/>
        <end position="111"/>
    </location>
</feature>
<feature type="repeat" description="ANK" evidence="1">
    <location>
        <begin position="212"/>
        <end position="244"/>
    </location>
</feature>
<dbReference type="SUPFAM" id="SSF47923">
    <property type="entry name" value="Ypt/Rab-GAP domain of gyp1p"/>
    <property type="match status" value="2"/>
</dbReference>
<dbReference type="PROSITE" id="PS50086">
    <property type="entry name" value="TBC_RABGAP"/>
    <property type="match status" value="1"/>
</dbReference>
<dbReference type="InterPro" id="IPR036770">
    <property type="entry name" value="Ankyrin_rpt-contain_sf"/>
</dbReference>
<evidence type="ECO:0000256" key="2">
    <source>
        <dbReference type="SAM" id="MobiDB-lite"/>
    </source>
</evidence>
<feature type="repeat" description="ANK" evidence="1">
    <location>
        <begin position="146"/>
        <end position="178"/>
    </location>
</feature>
<dbReference type="Proteomes" id="UP000011083">
    <property type="component" value="Unassembled WGS sequence"/>
</dbReference>
<dbReference type="GO" id="GO:0031267">
    <property type="term" value="F:small GTPase binding"/>
    <property type="evidence" value="ECO:0007669"/>
    <property type="project" value="TreeGrafter"/>
</dbReference>
<dbReference type="InterPro" id="IPR000195">
    <property type="entry name" value="Rab-GAP-TBC_dom"/>
</dbReference>
<accession>L8GVT7</accession>
<evidence type="ECO:0000259" key="3">
    <source>
        <dbReference type="PROSITE" id="PS50086"/>
    </source>
</evidence>
<feature type="compositionally biased region" description="Acidic residues" evidence="2">
    <location>
        <begin position="318"/>
        <end position="328"/>
    </location>
</feature>
<dbReference type="Pfam" id="PF12796">
    <property type="entry name" value="Ank_2"/>
    <property type="match status" value="3"/>
</dbReference>
<keyword evidence="5" id="KW-1185">Reference proteome</keyword>
<dbReference type="Pfam" id="PF23436">
    <property type="entry name" value="RabGap-TBC_2"/>
    <property type="match status" value="1"/>
</dbReference>
<dbReference type="InterPro" id="IPR035969">
    <property type="entry name" value="Rab-GAP_TBC_sf"/>
</dbReference>
<feature type="region of interest" description="Disordered" evidence="2">
    <location>
        <begin position="458"/>
        <end position="501"/>
    </location>
</feature>
<dbReference type="Pfam" id="PF00566">
    <property type="entry name" value="RabGAP-TBC"/>
    <property type="match status" value="1"/>
</dbReference>
<dbReference type="InterPro" id="IPR002110">
    <property type="entry name" value="Ankyrin_rpt"/>
</dbReference>
<dbReference type="PANTHER" id="PTHR47219:SF9">
    <property type="entry name" value="GTPASE ACTIVATING PROTEIN AND CENTROSOME-ASSOCIATED, ISOFORM B"/>
    <property type="match status" value="1"/>
</dbReference>